<keyword evidence="1" id="KW-0472">Membrane</keyword>
<keyword evidence="1" id="KW-0812">Transmembrane</keyword>
<feature type="transmembrane region" description="Helical" evidence="1">
    <location>
        <begin position="66"/>
        <end position="87"/>
    </location>
</feature>
<proteinExistence type="predicted"/>
<dbReference type="EMBL" id="JBHUNP010000001">
    <property type="protein sequence ID" value="MFD2649816.1"/>
    <property type="molecule type" value="Genomic_DNA"/>
</dbReference>
<dbReference type="Proteomes" id="UP001597521">
    <property type="component" value="Unassembled WGS sequence"/>
</dbReference>
<feature type="transmembrane region" description="Helical" evidence="1">
    <location>
        <begin position="12"/>
        <end position="34"/>
    </location>
</feature>
<protein>
    <submittedName>
        <fullName evidence="2">DUF4260 domain-containing protein</fullName>
    </submittedName>
</protein>
<dbReference type="Pfam" id="PF14079">
    <property type="entry name" value="DUF4260"/>
    <property type="match status" value="1"/>
</dbReference>
<sequence>MSKTKDVDTVTGAVRAFLRAEGAAALVIATALYFSLGGSWWLFALLFLAPDLSFLGYSAGRRTGAFVYNLAHTYVVPAVLGGVGLMVQSDLLQHLALIHAAHIGFDRALGYGLKYPSGFKHSHLGVLGKA</sequence>
<dbReference type="InterPro" id="IPR025356">
    <property type="entry name" value="DUF4260"/>
</dbReference>
<keyword evidence="1" id="KW-1133">Transmembrane helix</keyword>
<organism evidence="2 3">
    <name type="scientific">Devosia albogilva</name>
    <dbReference type="NCBI Taxonomy" id="429726"/>
    <lineage>
        <taxon>Bacteria</taxon>
        <taxon>Pseudomonadati</taxon>
        <taxon>Pseudomonadota</taxon>
        <taxon>Alphaproteobacteria</taxon>
        <taxon>Hyphomicrobiales</taxon>
        <taxon>Devosiaceae</taxon>
        <taxon>Devosia</taxon>
    </lineage>
</organism>
<evidence type="ECO:0000313" key="3">
    <source>
        <dbReference type="Proteomes" id="UP001597521"/>
    </source>
</evidence>
<reference evidence="3" key="1">
    <citation type="journal article" date="2019" name="Int. J. Syst. Evol. Microbiol.">
        <title>The Global Catalogue of Microorganisms (GCM) 10K type strain sequencing project: providing services to taxonomists for standard genome sequencing and annotation.</title>
        <authorList>
            <consortium name="The Broad Institute Genomics Platform"/>
            <consortium name="The Broad Institute Genome Sequencing Center for Infectious Disease"/>
            <person name="Wu L."/>
            <person name="Ma J."/>
        </authorList>
    </citation>
    <scope>NUCLEOTIDE SEQUENCE [LARGE SCALE GENOMIC DNA]</scope>
    <source>
        <strain evidence="3">CCM 7427</strain>
    </source>
</reference>
<name>A0ABW5QQR0_9HYPH</name>
<dbReference type="RefSeq" id="WP_386835466.1">
    <property type="nucleotide sequence ID" value="NZ_JBHUNP010000001.1"/>
</dbReference>
<evidence type="ECO:0000256" key="1">
    <source>
        <dbReference type="SAM" id="Phobius"/>
    </source>
</evidence>
<gene>
    <name evidence="2" type="ORF">ACFSX5_18685</name>
</gene>
<accession>A0ABW5QQR0</accession>
<comment type="caution">
    <text evidence="2">The sequence shown here is derived from an EMBL/GenBank/DDBJ whole genome shotgun (WGS) entry which is preliminary data.</text>
</comment>
<keyword evidence="3" id="KW-1185">Reference proteome</keyword>
<evidence type="ECO:0000313" key="2">
    <source>
        <dbReference type="EMBL" id="MFD2649816.1"/>
    </source>
</evidence>